<feature type="domain" description="Helix-turn-helix" evidence="1">
    <location>
        <begin position="8"/>
        <end position="57"/>
    </location>
</feature>
<protein>
    <submittedName>
        <fullName evidence="2">Helix-turn-helix domain-containing protein</fullName>
    </submittedName>
</protein>
<dbReference type="NCBIfam" id="TIGR01764">
    <property type="entry name" value="excise"/>
    <property type="match status" value="1"/>
</dbReference>
<dbReference type="InterPro" id="IPR010093">
    <property type="entry name" value="SinI_DNA-bd"/>
</dbReference>
<dbReference type="GO" id="GO:0003677">
    <property type="term" value="F:DNA binding"/>
    <property type="evidence" value="ECO:0007669"/>
    <property type="project" value="InterPro"/>
</dbReference>
<name>A0AAE3AIE9_9FIRM</name>
<accession>A0AAE3AIE9</accession>
<keyword evidence="3" id="KW-1185">Reference proteome</keyword>
<dbReference type="AlphaFoldDB" id="A0AAE3AIE9"/>
<comment type="caution">
    <text evidence="2">The sequence shown here is derived from an EMBL/GenBank/DDBJ whole genome shotgun (WGS) entry which is preliminary data.</text>
</comment>
<dbReference type="Pfam" id="PF12728">
    <property type="entry name" value="HTH_17"/>
    <property type="match status" value="1"/>
</dbReference>
<evidence type="ECO:0000313" key="3">
    <source>
        <dbReference type="Proteomes" id="UP001199319"/>
    </source>
</evidence>
<dbReference type="Proteomes" id="UP001199319">
    <property type="component" value="Unassembled WGS sequence"/>
</dbReference>
<evidence type="ECO:0000313" key="2">
    <source>
        <dbReference type="EMBL" id="MCC2130885.1"/>
    </source>
</evidence>
<evidence type="ECO:0000259" key="1">
    <source>
        <dbReference type="Pfam" id="PF12728"/>
    </source>
</evidence>
<organism evidence="2 3">
    <name type="scientific">Brotocaccenecus cirricatena</name>
    <dbReference type="NCBI Taxonomy" id="3064195"/>
    <lineage>
        <taxon>Bacteria</taxon>
        <taxon>Bacillati</taxon>
        <taxon>Bacillota</taxon>
        <taxon>Clostridia</taxon>
        <taxon>Eubacteriales</taxon>
        <taxon>Oscillospiraceae</taxon>
        <taxon>Brotocaccenecus</taxon>
    </lineage>
</organism>
<dbReference type="RefSeq" id="WP_302930013.1">
    <property type="nucleotide sequence ID" value="NZ_JAJEPW010000079.1"/>
</dbReference>
<dbReference type="InterPro" id="IPR041657">
    <property type="entry name" value="HTH_17"/>
</dbReference>
<sequence>MFKDYPDVMTPAEVARALGIGKASVYRLIHEKRLGCKYIGRKMLIPKACLVDFVQSARYTVANP</sequence>
<proteinExistence type="predicted"/>
<gene>
    <name evidence="2" type="ORF">LKD37_15470</name>
</gene>
<reference evidence="2" key="1">
    <citation type="submission" date="2021-10" db="EMBL/GenBank/DDBJ databases">
        <title>Anaerobic single-cell dispensing facilitates the cultivation of human gut bacteria.</title>
        <authorList>
            <person name="Afrizal A."/>
        </authorList>
    </citation>
    <scope>NUCLEOTIDE SEQUENCE</scope>
    <source>
        <strain evidence="2">CLA-AA-H272</strain>
    </source>
</reference>
<dbReference type="EMBL" id="JAJEPW010000079">
    <property type="protein sequence ID" value="MCC2130885.1"/>
    <property type="molecule type" value="Genomic_DNA"/>
</dbReference>